<dbReference type="EMBL" id="CABGHF010000007">
    <property type="protein sequence ID" value="VUS50643.1"/>
    <property type="molecule type" value="Genomic_DNA"/>
</dbReference>
<evidence type="ECO:0000313" key="4">
    <source>
        <dbReference type="EMBL" id="VUS50643.1"/>
    </source>
</evidence>
<protein>
    <submittedName>
        <fullName evidence="4">Arylsulfatase</fullName>
    </submittedName>
</protein>
<evidence type="ECO:0000256" key="2">
    <source>
        <dbReference type="ARBA" id="ARBA00022801"/>
    </source>
</evidence>
<organism evidence="4 5">
    <name type="scientific">Klebsiella spallanzanii</name>
    <dbReference type="NCBI Taxonomy" id="2587528"/>
    <lineage>
        <taxon>Bacteria</taxon>
        <taxon>Pseudomonadati</taxon>
        <taxon>Pseudomonadota</taxon>
        <taxon>Gammaproteobacteria</taxon>
        <taxon>Enterobacterales</taxon>
        <taxon>Enterobacteriaceae</taxon>
        <taxon>Klebsiella/Raoultella group</taxon>
        <taxon>Klebsiella</taxon>
    </lineage>
</organism>
<evidence type="ECO:0000313" key="5">
    <source>
        <dbReference type="Proteomes" id="UP000318370"/>
    </source>
</evidence>
<dbReference type="PANTHER" id="PTHR45953">
    <property type="entry name" value="IDURONATE 2-SULFATASE"/>
    <property type="match status" value="1"/>
</dbReference>
<name>A0A564J1Y4_9ENTR</name>
<dbReference type="PANTHER" id="PTHR45953:SF1">
    <property type="entry name" value="IDURONATE 2-SULFATASE"/>
    <property type="match status" value="1"/>
</dbReference>
<dbReference type="RefSeq" id="WP_142462328.1">
    <property type="nucleotide sequence ID" value="NZ_CABGHF010000007.1"/>
</dbReference>
<keyword evidence="2" id="KW-0378">Hydrolase</keyword>
<dbReference type="InterPro" id="IPR000917">
    <property type="entry name" value="Sulfatase_N"/>
</dbReference>
<reference evidence="4 5" key="1">
    <citation type="submission" date="2019-07" db="EMBL/GenBank/DDBJ databases">
        <authorList>
            <person name="Brisse S."/>
            <person name="Rodrigues C."/>
            <person name="Thorpe H."/>
        </authorList>
    </citation>
    <scope>NUCLEOTIDE SEQUENCE [LARGE SCALE GENOMIC DNA]</scope>
    <source>
        <strain evidence="4">SB6408</strain>
    </source>
</reference>
<dbReference type="InterPro" id="IPR017850">
    <property type="entry name" value="Alkaline_phosphatase_core_sf"/>
</dbReference>
<dbReference type="GO" id="GO:0046872">
    <property type="term" value="F:metal ion binding"/>
    <property type="evidence" value="ECO:0007669"/>
    <property type="project" value="UniProtKB-KW"/>
</dbReference>
<dbReference type="AlphaFoldDB" id="A0A564J1Y4"/>
<accession>A0A564J1Y4</accession>
<proteinExistence type="predicted"/>
<keyword evidence="1" id="KW-0479">Metal-binding</keyword>
<dbReference type="Pfam" id="PF00884">
    <property type="entry name" value="Sulfatase"/>
    <property type="match status" value="1"/>
</dbReference>
<gene>
    <name evidence="4" type="ORF">SB6408_04257</name>
</gene>
<evidence type="ECO:0000256" key="1">
    <source>
        <dbReference type="ARBA" id="ARBA00022723"/>
    </source>
</evidence>
<sequence length="486" mass="56641">MKAIVVLMDTLRRDHLSVYNPQTHVKSDNISAFARDSLTFDNHFVGSMPCMPARRDLFTGRLNFLERSWGPIEIFDNTLPAELRKNKITSHIITDHAHYFRIGGENYCQQFDTWEFFRGQESDSWISMIDDPVMPETWFGEVKRQYQCNRTMFKTESDYPSVKCFSSACDWLEQNKGSDDFLLMVETFDPHEPFDIPQEYLNIYQDDYQGPHFDLPKYHAREEETDEAMKHIHNRYSALVTMTDNHFGKFIEKLKALGMYDDTLIILTTDHGYCFGEREFIGKSYMHSFNELAHIPLIVHLPGHRLAGTRYQALTQNIDLMPTLLEHFGATTPAEVVGKSLFNIIDHSESNHPYVIYGTHGATVNICDGRYTYFRAPRDNTQCYEYTTSLTTIRSWLGRTMPDKIETGHFLPRQPFPVYKVPALFNPIIKDQRYLKHDELFDIHNDYSQQQHITDPILTNRMIALLKAALQYHGSPPEQLLRLGLH</sequence>
<feature type="domain" description="Sulfatase N-terminal" evidence="3">
    <location>
        <begin position="4"/>
        <end position="330"/>
    </location>
</feature>
<dbReference type="GO" id="GO:0005737">
    <property type="term" value="C:cytoplasm"/>
    <property type="evidence" value="ECO:0007669"/>
    <property type="project" value="TreeGrafter"/>
</dbReference>
<dbReference type="Proteomes" id="UP000318370">
    <property type="component" value="Unassembled WGS sequence"/>
</dbReference>
<evidence type="ECO:0000259" key="3">
    <source>
        <dbReference type="Pfam" id="PF00884"/>
    </source>
</evidence>
<dbReference type="Gene3D" id="3.40.720.10">
    <property type="entry name" value="Alkaline Phosphatase, subunit A"/>
    <property type="match status" value="1"/>
</dbReference>
<dbReference type="SUPFAM" id="SSF53649">
    <property type="entry name" value="Alkaline phosphatase-like"/>
    <property type="match status" value="1"/>
</dbReference>
<dbReference type="GO" id="GO:0008484">
    <property type="term" value="F:sulfuric ester hydrolase activity"/>
    <property type="evidence" value="ECO:0007669"/>
    <property type="project" value="TreeGrafter"/>
</dbReference>
<dbReference type="CDD" id="cd16148">
    <property type="entry name" value="sulfatase_like"/>
    <property type="match status" value="1"/>
</dbReference>